<evidence type="ECO:0000256" key="1">
    <source>
        <dbReference type="ARBA" id="ARBA00004123"/>
    </source>
</evidence>
<name>A0AAV9UVB1_9PEZI</name>
<dbReference type="InterPro" id="IPR009723">
    <property type="entry name" value="Pop1_N"/>
</dbReference>
<dbReference type="InterPro" id="IPR012590">
    <property type="entry name" value="POPLD_dom"/>
</dbReference>
<comment type="subcellular location">
    <subcellularLocation>
        <location evidence="1">Nucleus</location>
    </subcellularLocation>
</comment>
<dbReference type="Pfam" id="PF06978">
    <property type="entry name" value="POP1_N"/>
    <property type="match status" value="1"/>
</dbReference>
<evidence type="ECO:0000259" key="6">
    <source>
        <dbReference type="Pfam" id="PF08170"/>
    </source>
</evidence>
<protein>
    <submittedName>
        <fullName evidence="7">Uncharacterized protein</fullName>
    </submittedName>
</protein>
<feature type="domain" description="POPLD" evidence="6">
    <location>
        <begin position="483"/>
        <end position="558"/>
    </location>
</feature>
<dbReference type="EMBL" id="JAVHNS010000007">
    <property type="protein sequence ID" value="KAK6348764.1"/>
    <property type="molecule type" value="Genomic_DNA"/>
</dbReference>
<dbReference type="PANTHER" id="PTHR22731:SF3">
    <property type="entry name" value="RIBONUCLEASES P_MRP PROTEIN SUBUNIT POP1"/>
    <property type="match status" value="1"/>
</dbReference>
<keyword evidence="2" id="KW-0819">tRNA processing</keyword>
<dbReference type="PANTHER" id="PTHR22731">
    <property type="entry name" value="RIBONUCLEASES P/MRP PROTEIN SUBUNIT POP1"/>
    <property type="match status" value="1"/>
</dbReference>
<keyword evidence="8" id="KW-1185">Reference proteome</keyword>
<evidence type="ECO:0000313" key="7">
    <source>
        <dbReference type="EMBL" id="KAK6348764.1"/>
    </source>
</evidence>
<gene>
    <name evidence="7" type="ORF">TWF730_009535</name>
</gene>
<evidence type="ECO:0000313" key="8">
    <source>
        <dbReference type="Proteomes" id="UP001373714"/>
    </source>
</evidence>
<dbReference type="GO" id="GO:0005655">
    <property type="term" value="C:nucleolar ribonuclease P complex"/>
    <property type="evidence" value="ECO:0007669"/>
    <property type="project" value="InterPro"/>
</dbReference>
<sequence>MEAARKRKFQETRSTNHGKAPPEKRRKRQDAREISFQTSENAFRDGQFDPVSFVNSREYEIKSLLRSMNNSKNAQRKRAFQSLPRELRRRTAAHNPSRVPKRVRETARKEFAEDNTTIPKKRRDYRPNARRLNANQLRMLSTRTNKPETAFKPQLAYTRKSIGTRSHMMPKSSRYRKRQRHKTWLPTHIWCAKRARMVCKWGFSLAETPNLKSYRPTYRAATRDGCIAVDTSYYATILLEGREGDLKRSLLKFLPPRDLAVVGRSVVSGELARSTWMFEEGQWPNGALAPIHIFWCPNEPLDAAKEQHQNLRKVVLRVHPSSWEEVWSVAKACTAASNCTCKSLRFEVGSIGLVGPRTADILRILLSSSLDFESMAIDKVTNGSGIDPRLSSFYLRGQIPGSHLLENLATNPTANLFNTKYRNASVRAQVSQKTLNSRVSRLVSGNATGSVSDNSIPFVLVREIAGTRADSDSPGSKYPSFHRWSILLPWKWVRPFWLVLMRINGVRLGGLKELEQLTLEGGLGHFPTDFPSTNAGRAEALARDQTRLDLVKRRSTMKTKTSSKRNKSAASAGTEIGSCYPWKEVFKENSNLHKALTTWQLTPDLVRLFWKSPWSTLPPSISSGIFAAHIRIYGRGSIYSNALVYNFSGPEAKPILHTLLQHTRDGKPVDNILEKLKIGETLAVGTGDTAFCLAGFVIRGNFGFCEAAPVAIAALAWSKVYQGEASSDRDSFGGWCILQNKDRGTRRLAQWTAI</sequence>
<organism evidence="7 8">
    <name type="scientific">Orbilia blumenaviensis</name>
    <dbReference type="NCBI Taxonomy" id="1796055"/>
    <lineage>
        <taxon>Eukaryota</taxon>
        <taxon>Fungi</taxon>
        <taxon>Dikarya</taxon>
        <taxon>Ascomycota</taxon>
        <taxon>Pezizomycotina</taxon>
        <taxon>Orbiliomycetes</taxon>
        <taxon>Orbiliales</taxon>
        <taxon>Orbiliaceae</taxon>
        <taxon>Orbilia</taxon>
    </lineage>
</organism>
<dbReference type="Pfam" id="PF08170">
    <property type="entry name" value="POPLD"/>
    <property type="match status" value="1"/>
</dbReference>
<evidence type="ECO:0000259" key="5">
    <source>
        <dbReference type="Pfam" id="PF06978"/>
    </source>
</evidence>
<reference evidence="7 8" key="1">
    <citation type="submission" date="2019-10" db="EMBL/GenBank/DDBJ databases">
        <authorList>
            <person name="Palmer J.M."/>
        </authorList>
    </citation>
    <scope>NUCLEOTIDE SEQUENCE [LARGE SCALE GENOMIC DNA]</scope>
    <source>
        <strain evidence="7 8">TWF730</strain>
    </source>
</reference>
<dbReference type="AlphaFoldDB" id="A0AAV9UVB1"/>
<comment type="caution">
    <text evidence="7">The sequence shown here is derived from an EMBL/GenBank/DDBJ whole genome shotgun (WGS) entry which is preliminary data.</text>
</comment>
<keyword evidence="3" id="KW-0539">Nucleus</keyword>
<accession>A0AAV9UVB1</accession>
<dbReference type="GO" id="GO:0000172">
    <property type="term" value="C:ribonuclease MRP complex"/>
    <property type="evidence" value="ECO:0007669"/>
    <property type="project" value="InterPro"/>
</dbReference>
<dbReference type="GO" id="GO:0001682">
    <property type="term" value="P:tRNA 5'-leader removal"/>
    <property type="evidence" value="ECO:0007669"/>
    <property type="project" value="InterPro"/>
</dbReference>
<feature type="region of interest" description="Disordered" evidence="4">
    <location>
        <begin position="1"/>
        <end position="42"/>
    </location>
</feature>
<feature type="region of interest" description="Disordered" evidence="4">
    <location>
        <begin position="69"/>
        <end position="105"/>
    </location>
</feature>
<dbReference type="Proteomes" id="UP001373714">
    <property type="component" value="Unassembled WGS sequence"/>
</dbReference>
<proteinExistence type="predicted"/>
<evidence type="ECO:0000256" key="3">
    <source>
        <dbReference type="ARBA" id="ARBA00023242"/>
    </source>
</evidence>
<feature type="domain" description="Pop1 N-terminal" evidence="5">
    <location>
        <begin position="53"/>
        <end position="241"/>
    </location>
</feature>
<evidence type="ECO:0000256" key="2">
    <source>
        <dbReference type="ARBA" id="ARBA00022694"/>
    </source>
</evidence>
<evidence type="ECO:0000256" key="4">
    <source>
        <dbReference type="SAM" id="MobiDB-lite"/>
    </source>
</evidence>
<dbReference type="InterPro" id="IPR039182">
    <property type="entry name" value="Pop1"/>
</dbReference>